<keyword evidence="1" id="KW-0812">Transmembrane</keyword>
<dbReference type="EMBL" id="ADBJ01000020">
    <property type="protein sequence ID" value="EFA82148.1"/>
    <property type="molecule type" value="Genomic_DNA"/>
</dbReference>
<protein>
    <submittedName>
        <fullName evidence="2">Uncharacterized protein</fullName>
    </submittedName>
</protein>
<proteinExistence type="predicted"/>
<dbReference type="RefSeq" id="XP_020434265.1">
    <property type="nucleotide sequence ID" value="XM_020575470.1"/>
</dbReference>
<sequence length="311" mass="35623">MDGARMLQRVPSIIYNADNPSTYQPMMTPTVGIVLQKNNNPVPLNSSMVTVLFRYMTITEQDQFPRKIEIIKGVKCTFYDNPLPSQPDKITVYTNDAICPEKPVDVTVKRKTIYNAPRFIFDYQFGDFYTLGAANARTVDLDQNSTLLFKAYIRLDDYENNEFRQSQPFLNLIGSWGALWTFFSLTILNLISLYNKKKYERESQLNEMVQNVMKNNSHQTDIEMDVHNKHLPKNILNSSSAGSLEHFGWSPQNMSNYNNSSFTLTTSNDLNISTPNGTINSHHAPNTHHAPNSNITHRIEHHNNNNNVNIN</sequence>
<dbReference type="InParanoid" id="D3B7Y0"/>
<reference evidence="2 3" key="1">
    <citation type="journal article" date="2011" name="Genome Res.">
        <title>Phylogeny-wide analysis of social amoeba genomes highlights ancient origins for complex intercellular communication.</title>
        <authorList>
            <person name="Heidel A.J."/>
            <person name="Lawal H.M."/>
            <person name="Felder M."/>
            <person name="Schilde C."/>
            <person name="Helps N.R."/>
            <person name="Tunggal B."/>
            <person name="Rivero F."/>
            <person name="John U."/>
            <person name="Schleicher M."/>
            <person name="Eichinger L."/>
            <person name="Platzer M."/>
            <person name="Noegel A.A."/>
            <person name="Schaap P."/>
            <person name="Gloeckner G."/>
        </authorList>
    </citation>
    <scope>NUCLEOTIDE SEQUENCE [LARGE SCALE GENOMIC DNA]</scope>
    <source>
        <strain evidence="3">ATCC 26659 / Pp 5 / PN500</strain>
    </source>
</reference>
<name>D3B7Y0_HETP5</name>
<organism evidence="2 3">
    <name type="scientific">Heterostelium pallidum (strain ATCC 26659 / Pp 5 / PN500)</name>
    <name type="common">Cellular slime mold</name>
    <name type="synonym">Polysphondylium pallidum</name>
    <dbReference type="NCBI Taxonomy" id="670386"/>
    <lineage>
        <taxon>Eukaryota</taxon>
        <taxon>Amoebozoa</taxon>
        <taxon>Evosea</taxon>
        <taxon>Eumycetozoa</taxon>
        <taxon>Dictyostelia</taxon>
        <taxon>Acytosteliales</taxon>
        <taxon>Acytosteliaceae</taxon>
        <taxon>Heterostelium</taxon>
    </lineage>
</organism>
<keyword evidence="1" id="KW-0472">Membrane</keyword>
<keyword evidence="1" id="KW-1133">Transmembrane helix</keyword>
<dbReference type="GeneID" id="31360055"/>
<evidence type="ECO:0000256" key="1">
    <source>
        <dbReference type="SAM" id="Phobius"/>
    </source>
</evidence>
<comment type="caution">
    <text evidence="2">The sequence shown here is derived from an EMBL/GenBank/DDBJ whole genome shotgun (WGS) entry which is preliminary data.</text>
</comment>
<dbReference type="Proteomes" id="UP000001396">
    <property type="component" value="Unassembled WGS sequence"/>
</dbReference>
<evidence type="ECO:0000313" key="3">
    <source>
        <dbReference type="Proteomes" id="UP000001396"/>
    </source>
</evidence>
<accession>D3B7Y0</accession>
<dbReference type="AlphaFoldDB" id="D3B7Y0"/>
<keyword evidence="3" id="KW-1185">Reference proteome</keyword>
<evidence type="ECO:0000313" key="2">
    <source>
        <dbReference type="EMBL" id="EFA82148.1"/>
    </source>
</evidence>
<gene>
    <name evidence="2" type="ORF">PPL_04568</name>
</gene>
<feature type="transmembrane region" description="Helical" evidence="1">
    <location>
        <begin position="169"/>
        <end position="191"/>
    </location>
</feature>